<dbReference type="Proteomes" id="UP000054248">
    <property type="component" value="Unassembled WGS sequence"/>
</dbReference>
<protein>
    <submittedName>
        <fullName evidence="1">Uncharacterized protein</fullName>
    </submittedName>
</protein>
<reference evidence="2" key="2">
    <citation type="submission" date="2015-01" db="EMBL/GenBank/DDBJ databases">
        <title>Evolutionary Origins and Diversification of the Mycorrhizal Mutualists.</title>
        <authorList>
            <consortium name="DOE Joint Genome Institute"/>
            <consortium name="Mycorrhizal Genomics Consortium"/>
            <person name="Kohler A."/>
            <person name="Kuo A."/>
            <person name="Nagy L.G."/>
            <person name="Floudas D."/>
            <person name="Copeland A."/>
            <person name="Barry K.W."/>
            <person name="Cichocki N."/>
            <person name="Veneault-Fourrey C."/>
            <person name="LaButti K."/>
            <person name="Lindquist E.A."/>
            <person name="Lipzen A."/>
            <person name="Lundell T."/>
            <person name="Morin E."/>
            <person name="Murat C."/>
            <person name="Riley R."/>
            <person name="Ohm R."/>
            <person name="Sun H."/>
            <person name="Tunlid A."/>
            <person name="Henrissat B."/>
            <person name="Grigoriev I.V."/>
            <person name="Hibbett D.S."/>
            <person name="Martin F."/>
        </authorList>
    </citation>
    <scope>NUCLEOTIDE SEQUENCE [LARGE SCALE GENOMIC DNA]</scope>
    <source>
        <strain evidence="2">MUT 4182</strain>
    </source>
</reference>
<name>A0A0C3KIV3_9AGAM</name>
<gene>
    <name evidence="1" type="ORF">M407DRAFT_245477</name>
</gene>
<organism evidence="1 2">
    <name type="scientific">Tulasnella calospora MUT 4182</name>
    <dbReference type="NCBI Taxonomy" id="1051891"/>
    <lineage>
        <taxon>Eukaryota</taxon>
        <taxon>Fungi</taxon>
        <taxon>Dikarya</taxon>
        <taxon>Basidiomycota</taxon>
        <taxon>Agaricomycotina</taxon>
        <taxon>Agaricomycetes</taxon>
        <taxon>Cantharellales</taxon>
        <taxon>Tulasnellaceae</taxon>
        <taxon>Tulasnella</taxon>
    </lineage>
</organism>
<proteinExistence type="predicted"/>
<dbReference type="EMBL" id="KN823139">
    <property type="protein sequence ID" value="KIO21383.1"/>
    <property type="molecule type" value="Genomic_DNA"/>
</dbReference>
<sequence length="74" mass="8399">METLSIGFDTIESQEEFIVILRDRYEEATSGTETESRCPVNLKSVELRGRPRAEGLVENIRGILGEVNVFWPSQ</sequence>
<keyword evidence="2" id="KW-1185">Reference proteome</keyword>
<dbReference type="HOGENOM" id="CLU_187308_0_0_1"/>
<evidence type="ECO:0000313" key="1">
    <source>
        <dbReference type="EMBL" id="KIO21383.1"/>
    </source>
</evidence>
<reference evidence="1 2" key="1">
    <citation type="submission" date="2014-04" db="EMBL/GenBank/DDBJ databases">
        <authorList>
            <consortium name="DOE Joint Genome Institute"/>
            <person name="Kuo A."/>
            <person name="Girlanda M."/>
            <person name="Perotto S."/>
            <person name="Kohler A."/>
            <person name="Nagy L.G."/>
            <person name="Floudas D."/>
            <person name="Copeland A."/>
            <person name="Barry K.W."/>
            <person name="Cichocki N."/>
            <person name="Veneault-Fourrey C."/>
            <person name="LaButti K."/>
            <person name="Lindquist E.A."/>
            <person name="Lipzen A."/>
            <person name="Lundell T."/>
            <person name="Morin E."/>
            <person name="Murat C."/>
            <person name="Sun H."/>
            <person name="Tunlid A."/>
            <person name="Henrissat B."/>
            <person name="Grigoriev I.V."/>
            <person name="Hibbett D.S."/>
            <person name="Martin F."/>
            <person name="Nordberg H.P."/>
            <person name="Cantor M.N."/>
            <person name="Hua S.X."/>
        </authorList>
    </citation>
    <scope>NUCLEOTIDE SEQUENCE [LARGE SCALE GENOMIC DNA]</scope>
    <source>
        <strain evidence="1 2">MUT 4182</strain>
    </source>
</reference>
<evidence type="ECO:0000313" key="2">
    <source>
        <dbReference type="Proteomes" id="UP000054248"/>
    </source>
</evidence>
<dbReference type="AlphaFoldDB" id="A0A0C3KIV3"/>
<accession>A0A0C3KIV3</accession>